<evidence type="ECO:0000313" key="3">
    <source>
        <dbReference type="Proteomes" id="UP001189429"/>
    </source>
</evidence>
<feature type="compositionally biased region" description="Low complexity" evidence="1">
    <location>
        <begin position="74"/>
        <end position="86"/>
    </location>
</feature>
<comment type="caution">
    <text evidence="2">The sequence shown here is derived from an EMBL/GenBank/DDBJ whole genome shotgun (WGS) entry which is preliminary data.</text>
</comment>
<reference evidence="2" key="1">
    <citation type="submission" date="2023-10" db="EMBL/GenBank/DDBJ databases">
        <authorList>
            <person name="Chen Y."/>
            <person name="Shah S."/>
            <person name="Dougan E. K."/>
            <person name="Thang M."/>
            <person name="Chan C."/>
        </authorList>
    </citation>
    <scope>NUCLEOTIDE SEQUENCE [LARGE SCALE GENOMIC DNA]</scope>
</reference>
<accession>A0ABN9W660</accession>
<keyword evidence="3" id="KW-1185">Reference proteome</keyword>
<dbReference type="EMBL" id="CAUYUJ010018115">
    <property type="protein sequence ID" value="CAK0880781.1"/>
    <property type="molecule type" value="Genomic_DNA"/>
</dbReference>
<name>A0ABN9W660_9DINO</name>
<protein>
    <submittedName>
        <fullName evidence="2">Uncharacterized protein</fullName>
    </submittedName>
</protein>
<gene>
    <name evidence="2" type="ORF">PCOR1329_LOCUS63817</name>
</gene>
<organism evidence="2 3">
    <name type="scientific">Prorocentrum cordatum</name>
    <dbReference type="NCBI Taxonomy" id="2364126"/>
    <lineage>
        <taxon>Eukaryota</taxon>
        <taxon>Sar</taxon>
        <taxon>Alveolata</taxon>
        <taxon>Dinophyceae</taxon>
        <taxon>Prorocentrales</taxon>
        <taxon>Prorocentraceae</taxon>
        <taxon>Prorocentrum</taxon>
    </lineage>
</organism>
<feature type="region of interest" description="Disordered" evidence="1">
    <location>
        <begin position="1"/>
        <end position="148"/>
    </location>
</feature>
<dbReference type="Proteomes" id="UP001189429">
    <property type="component" value="Unassembled WGS sequence"/>
</dbReference>
<feature type="compositionally biased region" description="Basic and acidic residues" evidence="1">
    <location>
        <begin position="87"/>
        <end position="99"/>
    </location>
</feature>
<evidence type="ECO:0000256" key="1">
    <source>
        <dbReference type="SAM" id="MobiDB-lite"/>
    </source>
</evidence>
<evidence type="ECO:0000313" key="2">
    <source>
        <dbReference type="EMBL" id="CAK0880781.1"/>
    </source>
</evidence>
<proteinExistence type="predicted"/>
<feature type="compositionally biased region" description="Basic and acidic residues" evidence="1">
    <location>
        <begin position="11"/>
        <end position="34"/>
    </location>
</feature>
<feature type="compositionally biased region" description="Basic residues" evidence="1">
    <location>
        <begin position="137"/>
        <end position="148"/>
    </location>
</feature>
<sequence>MPVAAENRMSPNREREDTKENTGRDREREREETLQRFFGTVASPGSARPPLGHRGDGGRPPRARARRPRDAPAARRSLGGAAAASPPRREGAPDAERPGYLEASSRGGAHKLGNGGGGLLLRGEMPLRKHQPCICRRGPRLPRSRGAS</sequence>